<keyword evidence="3" id="KW-0804">Transcription</keyword>
<comment type="caution">
    <text evidence="6">The sequence shown here is derived from an EMBL/GenBank/DDBJ whole genome shotgun (WGS) entry which is preliminary data.</text>
</comment>
<dbReference type="InterPro" id="IPR036390">
    <property type="entry name" value="WH_DNA-bd_sf"/>
</dbReference>
<reference evidence="7" key="1">
    <citation type="journal article" date="2019" name="Int. J. Syst. Evol. Microbiol.">
        <title>The Global Catalogue of Microorganisms (GCM) 10K type strain sequencing project: providing services to taxonomists for standard genome sequencing and annotation.</title>
        <authorList>
            <consortium name="The Broad Institute Genomics Platform"/>
            <consortium name="The Broad Institute Genome Sequencing Center for Infectious Disease"/>
            <person name="Wu L."/>
            <person name="Ma J."/>
        </authorList>
    </citation>
    <scope>NUCLEOTIDE SEQUENCE [LARGE SCALE GENOMIC DNA]</scope>
    <source>
        <strain evidence="7">KCTC 42739</strain>
    </source>
</reference>
<feature type="domain" description="IclR-ED" evidence="5">
    <location>
        <begin position="60"/>
        <end position="252"/>
    </location>
</feature>
<accession>A0ABV7T0S7</accession>
<dbReference type="SUPFAM" id="SSF46785">
    <property type="entry name" value="Winged helix' DNA-binding domain"/>
    <property type="match status" value="1"/>
</dbReference>
<dbReference type="Gene3D" id="3.30.450.40">
    <property type="match status" value="1"/>
</dbReference>
<dbReference type="PANTHER" id="PTHR30136">
    <property type="entry name" value="HELIX-TURN-HELIX TRANSCRIPTIONAL REGULATOR, ICLR FAMILY"/>
    <property type="match status" value="1"/>
</dbReference>
<dbReference type="InterPro" id="IPR029016">
    <property type="entry name" value="GAF-like_dom_sf"/>
</dbReference>
<dbReference type="InterPro" id="IPR050707">
    <property type="entry name" value="HTH_MetabolicPath_Reg"/>
</dbReference>
<dbReference type="RefSeq" id="WP_261292687.1">
    <property type="nucleotide sequence ID" value="NZ_JANQBK010000001.1"/>
</dbReference>
<gene>
    <name evidence="6" type="ORF">ACFONA_14895</name>
</gene>
<feature type="domain" description="HTH iclR-type" evidence="4">
    <location>
        <begin position="5"/>
        <end position="66"/>
    </location>
</feature>
<dbReference type="SUPFAM" id="SSF55781">
    <property type="entry name" value="GAF domain-like"/>
    <property type="match status" value="1"/>
</dbReference>
<evidence type="ECO:0000256" key="1">
    <source>
        <dbReference type="ARBA" id="ARBA00023015"/>
    </source>
</evidence>
<dbReference type="Pfam" id="PF01614">
    <property type="entry name" value="IclR_C"/>
    <property type="match status" value="1"/>
</dbReference>
<dbReference type="PROSITE" id="PS51078">
    <property type="entry name" value="ICLR_ED"/>
    <property type="match status" value="1"/>
</dbReference>
<proteinExistence type="predicted"/>
<dbReference type="PANTHER" id="PTHR30136:SF35">
    <property type="entry name" value="HTH-TYPE TRANSCRIPTIONAL REGULATOR RV1719"/>
    <property type="match status" value="1"/>
</dbReference>
<keyword evidence="1" id="KW-0805">Transcription regulation</keyword>
<organism evidence="6 7">
    <name type="scientific">Sphingomonas hylomeconis</name>
    <dbReference type="NCBI Taxonomy" id="1395958"/>
    <lineage>
        <taxon>Bacteria</taxon>
        <taxon>Pseudomonadati</taxon>
        <taxon>Pseudomonadota</taxon>
        <taxon>Alphaproteobacteria</taxon>
        <taxon>Sphingomonadales</taxon>
        <taxon>Sphingomonadaceae</taxon>
        <taxon>Sphingomonas</taxon>
    </lineage>
</organism>
<keyword evidence="2" id="KW-0238">DNA-binding</keyword>
<dbReference type="InterPro" id="IPR036388">
    <property type="entry name" value="WH-like_DNA-bd_sf"/>
</dbReference>
<dbReference type="SMART" id="SM00346">
    <property type="entry name" value="HTH_ICLR"/>
    <property type="match status" value="1"/>
</dbReference>
<dbReference type="Pfam" id="PF09339">
    <property type="entry name" value="HTH_IclR"/>
    <property type="match status" value="1"/>
</dbReference>
<dbReference type="InterPro" id="IPR005471">
    <property type="entry name" value="Tscrpt_reg_IclR_N"/>
</dbReference>
<evidence type="ECO:0000259" key="4">
    <source>
        <dbReference type="PROSITE" id="PS51077"/>
    </source>
</evidence>
<evidence type="ECO:0000256" key="2">
    <source>
        <dbReference type="ARBA" id="ARBA00023125"/>
    </source>
</evidence>
<evidence type="ECO:0000259" key="5">
    <source>
        <dbReference type="PROSITE" id="PS51078"/>
    </source>
</evidence>
<evidence type="ECO:0000256" key="3">
    <source>
        <dbReference type="ARBA" id="ARBA00023163"/>
    </source>
</evidence>
<protein>
    <submittedName>
        <fullName evidence="6">IclR family transcriptional regulator</fullName>
    </submittedName>
</protein>
<dbReference type="Proteomes" id="UP001595713">
    <property type="component" value="Unassembled WGS sequence"/>
</dbReference>
<dbReference type="EMBL" id="JBHRXP010000007">
    <property type="protein sequence ID" value="MFC3581457.1"/>
    <property type="molecule type" value="Genomic_DNA"/>
</dbReference>
<dbReference type="PROSITE" id="PS51077">
    <property type="entry name" value="HTH_ICLR"/>
    <property type="match status" value="1"/>
</dbReference>
<name>A0ABV7T0S7_9SPHN</name>
<evidence type="ECO:0000313" key="6">
    <source>
        <dbReference type="EMBL" id="MFC3581457.1"/>
    </source>
</evidence>
<keyword evidence="7" id="KW-1185">Reference proteome</keyword>
<sequence>MTTDIKSASRVLDMLELFSTRCDGLTLTEVSKGLGLPKSSTLGLLRTLHGRGYLVREADDVYRLNDVVRRDGFARHGRLLRVGPTVMRALSDRLGETVILGMPGAPGMVRLIAKEAADRDVRFDIALPRQEPAYCTAIGRILLAAQGDEAITKALAAVPRKALTEATITDLDAIRNRIDIARNDGVAIVVDELVLGGTGVAVRIPLEPGQPLAALNVGCVTARFEGNRDAIVAALHESAQEIGAAMRPDRAA</sequence>
<dbReference type="Gene3D" id="1.10.10.10">
    <property type="entry name" value="Winged helix-like DNA-binding domain superfamily/Winged helix DNA-binding domain"/>
    <property type="match status" value="1"/>
</dbReference>
<evidence type="ECO:0000313" key="7">
    <source>
        <dbReference type="Proteomes" id="UP001595713"/>
    </source>
</evidence>
<dbReference type="InterPro" id="IPR014757">
    <property type="entry name" value="Tscrpt_reg_IclR_C"/>
</dbReference>